<dbReference type="InterPro" id="IPR051934">
    <property type="entry name" value="Phage_Tail_Fiber_Structural"/>
</dbReference>
<comment type="caution">
    <text evidence="2">The sequence shown here is derived from an EMBL/GenBank/DDBJ whole genome shotgun (WGS) entry which is preliminary data.</text>
</comment>
<organism evidence="2 3">
    <name type="scientific">Campylobacter anatolicus</name>
    <dbReference type="NCBI Taxonomy" id="2829105"/>
    <lineage>
        <taxon>Bacteria</taxon>
        <taxon>Pseudomonadati</taxon>
        <taxon>Campylobacterota</taxon>
        <taxon>Epsilonproteobacteria</taxon>
        <taxon>Campylobacterales</taxon>
        <taxon>Campylobacteraceae</taxon>
        <taxon>Campylobacter</taxon>
    </lineage>
</organism>
<dbReference type="PANTHER" id="PTHR35191:SF1">
    <property type="entry name" value="PROPHAGE SIDE TAIL FIBER PROTEIN HOMOLOG STFQ-RELATED"/>
    <property type="match status" value="1"/>
</dbReference>
<name>A0ABS5HHE5_9BACT</name>
<gene>
    <name evidence="2" type="ORF">KDD93_03635</name>
</gene>
<dbReference type="RefSeq" id="WP_212141759.1">
    <property type="nucleotide sequence ID" value="NZ_JAGSSW010000002.1"/>
</dbReference>
<dbReference type="InterPro" id="IPR022225">
    <property type="entry name" value="Phage_tail_fibre_N"/>
</dbReference>
<dbReference type="EMBL" id="JAGSSW010000002">
    <property type="protein sequence ID" value="MBR8463665.1"/>
    <property type="molecule type" value="Genomic_DNA"/>
</dbReference>
<proteinExistence type="predicted"/>
<accession>A0ABS5HHE5</accession>
<dbReference type="PANTHER" id="PTHR35191">
    <property type="entry name" value="PROPHAGE SIDE TAIL FIBER PROTEIN HOMOLOG STFQ-RELATED"/>
    <property type="match status" value="1"/>
</dbReference>
<dbReference type="Pfam" id="PF12571">
    <property type="entry name" value="Phage_tail_fib"/>
    <property type="match status" value="1"/>
</dbReference>
<keyword evidence="3" id="KW-1185">Reference proteome</keyword>
<evidence type="ECO:0000259" key="1">
    <source>
        <dbReference type="Pfam" id="PF12571"/>
    </source>
</evidence>
<evidence type="ECO:0000313" key="3">
    <source>
        <dbReference type="Proteomes" id="UP000682951"/>
    </source>
</evidence>
<sequence>MQEYYSILTNKGLELLAKAATNQTQIVLSKIGVSDDESDIDQSEVSLKNEKHKFSINSLMVDEADANVLIAEGVINADIGGFYITKAAIYTTNNDIFAIAKLPKTYKPLLTQGSAKDLVIKFIMQVSNSSNITLK</sequence>
<dbReference type="Proteomes" id="UP000682951">
    <property type="component" value="Unassembled WGS sequence"/>
</dbReference>
<feature type="non-terminal residue" evidence="2">
    <location>
        <position position="135"/>
    </location>
</feature>
<reference evidence="2 3" key="1">
    <citation type="submission" date="2021-04" db="EMBL/GenBank/DDBJ databases">
        <title>Molecular and phenotypic characterization and identification of bacterial isolates recovered from the Anatolian ground squirrels (Spermophilus xanthoprymnus) and which have the potential to form a new species in the Campylobacter genus.</title>
        <authorList>
            <person name="Aydin F."/>
            <person name="Abay S."/>
            <person name="Kayman T."/>
            <person name="Karakaya E."/>
            <person name="Mustak H.K."/>
            <person name="Mustak I.B."/>
            <person name="Bilgin N."/>
            <person name="Duzler A."/>
            <person name="Sahin O."/>
            <person name="Guran O."/>
            <person name="Saticioglu I.B."/>
        </authorList>
    </citation>
    <scope>NUCLEOTIDE SEQUENCE [LARGE SCALE GENOMIC DNA]</scope>
    <source>
        <strain evidence="3">faydin-G24</strain>
    </source>
</reference>
<feature type="domain" description="Phage tail fibre protein N-terminal" evidence="1">
    <location>
        <begin position="1"/>
        <end position="135"/>
    </location>
</feature>
<evidence type="ECO:0000313" key="2">
    <source>
        <dbReference type="EMBL" id="MBR8463665.1"/>
    </source>
</evidence>
<protein>
    <submittedName>
        <fullName evidence="2">Phage tail protein</fullName>
    </submittedName>
</protein>